<gene>
    <name evidence="2" type="ORF">V4836_26060</name>
</gene>
<keyword evidence="3" id="KW-1185">Reference proteome</keyword>
<name>A0AB35XFM1_9ENTR</name>
<evidence type="ECO:0000256" key="1">
    <source>
        <dbReference type="SAM" id="Coils"/>
    </source>
</evidence>
<dbReference type="Proteomes" id="UP001331691">
    <property type="component" value="Unassembled WGS sequence"/>
</dbReference>
<dbReference type="EMBL" id="JAZKKV010000004">
    <property type="protein sequence ID" value="MEE9657521.1"/>
    <property type="molecule type" value="Genomic_DNA"/>
</dbReference>
<dbReference type="RefSeq" id="WP_331389610.1">
    <property type="nucleotide sequence ID" value="NZ_JAZKKV010000004.1"/>
</dbReference>
<evidence type="ECO:0000313" key="2">
    <source>
        <dbReference type="EMBL" id="MEE9657521.1"/>
    </source>
</evidence>
<feature type="coiled-coil region" evidence="1">
    <location>
        <begin position="119"/>
        <end position="154"/>
    </location>
</feature>
<protein>
    <submittedName>
        <fullName evidence="2">Uncharacterized protein</fullName>
    </submittedName>
</protein>
<accession>A0AB35XFM1</accession>
<keyword evidence="1" id="KW-0175">Coiled coil</keyword>
<proteinExistence type="predicted"/>
<comment type="caution">
    <text evidence="2">The sequence shown here is derived from an EMBL/GenBank/DDBJ whole genome shotgun (WGS) entry which is preliminary data.</text>
</comment>
<dbReference type="AlphaFoldDB" id="A0AB35XFM1"/>
<sequence length="233" mass="25691">MSFALEPIEPEMTQVRGDNVSNHPAFGMVSVNRIHSTGTTLFASELRHAEIIELEIYEGQMVERDGVQNPARATRRPITSISLSSAQWATLVCSFGLGEGVPCTLNRIKTGDSVRIPPIKRMESTRQRFDRNIEEAAQRQLANLAEDLQSLRTLMAKGKAGKRELEELYRSMSAHLGNLPKNLSFSTQLIQESMDSIVSAGKAELEASAVGVALRLGIKEIGRLAELENKTDE</sequence>
<reference evidence="2 3" key="1">
    <citation type="submission" date="2023-10" db="EMBL/GenBank/DDBJ databases">
        <title>Wastewater isolates of ESBL- and carbapenemase-producing Gram-negative bacteria from New Zealand.</title>
        <authorList>
            <person name="Straub C."/>
            <person name="Weaver L."/>
            <person name="Cornelius A."/>
            <person name="Mcgill E."/>
            <person name="Dyet K."/>
            <person name="White L."/>
            <person name="Pattis I."/>
        </authorList>
    </citation>
    <scope>NUCLEOTIDE SEQUENCE [LARGE SCALE GENOMIC DNA]</scope>
    <source>
        <strain evidence="2 3">ESBL09</strain>
    </source>
</reference>
<evidence type="ECO:0000313" key="3">
    <source>
        <dbReference type="Proteomes" id="UP001331691"/>
    </source>
</evidence>
<organism evidence="2 3">
    <name type="scientific">Kluyvera ascorbata</name>
    <dbReference type="NCBI Taxonomy" id="51288"/>
    <lineage>
        <taxon>Bacteria</taxon>
        <taxon>Pseudomonadati</taxon>
        <taxon>Pseudomonadota</taxon>
        <taxon>Gammaproteobacteria</taxon>
        <taxon>Enterobacterales</taxon>
        <taxon>Enterobacteriaceae</taxon>
        <taxon>Kluyvera</taxon>
    </lineage>
</organism>